<protein>
    <recommendedName>
        <fullName evidence="1">Carboxymuconolactone decarboxylase-like domain-containing protein</fullName>
    </recommendedName>
</protein>
<name>A0A0M2V419_9GAMM</name>
<accession>A0A0M2V419</accession>
<dbReference type="InterPro" id="IPR004675">
    <property type="entry name" value="AhpD_core"/>
</dbReference>
<dbReference type="Proteomes" id="UP000034228">
    <property type="component" value="Unassembled WGS sequence"/>
</dbReference>
<sequence length="131" mass="15347">MLPLQELNIYIKQCGLPTGLVELIKIRVSQLNGCAYCLQLHTKEAREQGESEQRIYLLSAWREVSFYTEHEQAALEWAEVLTFISENNVTDQLFKRMRQLFQEKELADLSALIGLINSWNRFAISFKYLYP</sequence>
<comment type="caution">
    <text evidence="2">The sequence shown here is derived from an EMBL/GenBank/DDBJ whole genome shotgun (WGS) entry which is preliminary data.</text>
</comment>
<dbReference type="GO" id="GO:0051920">
    <property type="term" value="F:peroxiredoxin activity"/>
    <property type="evidence" value="ECO:0007669"/>
    <property type="project" value="InterPro"/>
</dbReference>
<feature type="domain" description="Carboxymuconolactone decarboxylase-like" evidence="1">
    <location>
        <begin position="13"/>
        <end position="79"/>
    </location>
</feature>
<dbReference type="InterPro" id="IPR003779">
    <property type="entry name" value="CMD-like"/>
</dbReference>
<evidence type="ECO:0000259" key="1">
    <source>
        <dbReference type="Pfam" id="PF02627"/>
    </source>
</evidence>
<dbReference type="NCBIfam" id="TIGR00778">
    <property type="entry name" value="ahpD_dom"/>
    <property type="match status" value="1"/>
</dbReference>
<evidence type="ECO:0000313" key="3">
    <source>
        <dbReference type="Proteomes" id="UP000034228"/>
    </source>
</evidence>
<keyword evidence="3" id="KW-1185">Reference proteome</keyword>
<dbReference type="EMBL" id="LAHO01000017">
    <property type="protein sequence ID" value="KKO44390.1"/>
    <property type="molecule type" value="Genomic_DNA"/>
</dbReference>
<dbReference type="PANTHER" id="PTHR34846">
    <property type="entry name" value="4-CARBOXYMUCONOLACTONE DECARBOXYLASE FAMILY PROTEIN (AFU_ORTHOLOGUE AFUA_6G11590)"/>
    <property type="match status" value="1"/>
</dbReference>
<evidence type="ECO:0000313" key="2">
    <source>
        <dbReference type="EMBL" id="KKO44390.1"/>
    </source>
</evidence>
<dbReference type="STRING" id="336831.WG68_16225"/>
<dbReference type="InterPro" id="IPR029032">
    <property type="entry name" value="AhpD-like"/>
</dbReference>
<organism evidence="2 3">
    <name type="scientific">Arsukibacterium ikkense</name>
    <dbReference type="NCBI Taxonomy" id="336831"/>
    <lineage>
        <taxon>Bacteria</taxon>
        <taxon>Pseudomonadati</taxon>
        <taxon>Pseudomonadota</taxon>
        <taxon>Gammaproteobacteria</taxon>
        <taxon>Chromatiales</taxon>
        <taxon>Chromatiaceae</taxon>
        <taxon>Arsukibacterium</taxon>
    </lineage>
</organism>
<dbReference type="Pfam" id="PF02627">
    <property type="entry name" value="CMD"/>
    <property type="match status" value="1"/>
</dbReference>
<dbReference type="PATRIC" id="fig|336831.14.peg.621"/>
<gene>
    <name evidence="2" type="ORF">WG68_16225</name>
</gene>
<reference evidence="2 3" key="1">
    <citation type="submission" date="2015-03" db="EMBL/GenBank/DDBJ databases">
        <title>Draft genome sequences of two protease-producing strains of Arsukibacterium isolated from two cold and alkaline environments.</title>
        <authorList>
            <person name="Lylloff J.E."/>
            <person name="Skov L.B."/>
            <person name="Jepsen M."/>
            <person name="Hallin P.F."/>
            <person name="Sorensen S.J."/>
            <person name="Stougaard P."/>
            <person name="Glaring M.A."/>
        </authorList>
    </citation>
    <scope>NUCLEOTIDE SEQUENCE [LARGE SCALE GENOMIC DNA]</scope>
    <source>
        <strain evidence="2 3">GCM72</strain>
    </source>
</reference>
<dbReference type="AlphaFoldDB" id="A0A0M2V419"/>
<dbReference type="SUPFAM" id="SSF69118">
    <property type="entry name" value="AhpD-like"/>
    <property type="match status" value="1"/>
</dbReference>
<dbReference type="PANTHER" id="PTHR34846:SF10">
    <property type="entry name" value="CYTOPLASMIC PROTEIN"/>
    <property type="match status" value="1"/>
</dbReference>
<proteinExistence type="predicted"/>
<dbReference type="Gene3D" id="1.20.1290.10">
    <property type="entry name" value="AhpD-like"/>
    <property type="match status" value="1"/>
</dbReference>